<evidence type="ECO:0000313" key="8">
    <source>
        <dbReference type="Proteomes" id="UP000652761"/>
    </source>
</evidence>
<dbReference type="Gene3D" id="1.20.1250.20">
    <property type="entry name" value="MFS general substrate transporter like domains"/>
    <property type="match status" value="1"/>
</dbReference>
<feature type="transmembrane region" description="Helical" evidence="6">
    <location>
        <begin position="49"/>
        <end position="69"/>
    </location>
</feature>
<dbReference type="InterPro" id="IPR000109">
    <property type="entry name" value="POT_fam"/>
</dbReference>
<feature type="transmembrane region" description="Helical" evidence="6">
    <location>
        <begin position="227"/>
        <end position="247"/>
    </location>
</feature>
<sequence>VLPAKRCKGEEGGDERYTLDGSVDRHGDPAIRGKTGGWSVGLLLLVNQGLTNLAFFGVGVNLVLFMARILRQDNAAAANNVSQWTGTAYIFSLLGAFLSDSYWGRYKASVVFQLINLDYLRQGLVMLALSSYLLLLKPCVPGEGNARCEPPTSLEVGVFYISIYQIALGNGAFQPSITTFGADQFDGQDPHEGRSKVAFFSYFYMATNLGTVFSGTVLVYLEDKGEWVLGFWISAGAATVALALFLAGAPWYRHFSPGGNPLTRVCQVLVAAVKKWGVEVPTHGEGEGLFETDGKESPVAINGRRRLPHTPGFRFLDRAAVMTPEEEASEGAALEDQHRPLNPWRLCTVTQVEEVKCILRLLPIWLCTIVYSIIDTQMASIFIEQGAAMSTAVGSFHIPPASMTIFEILGVTVTVLLYQLCFLPFLRELSRWEPTELQRMGAGLLLSAVGMVVSGLVEFQRLRHARRRGGGAASTLSILWQVPQYLIMGASEVFMYVGQLEFFNGEAPDGLKSFGSALYMSSMSLGNYASSLLVTAVMGATGRGDRLGWIPEDLNRGHLDWFYYLLAAMAAADMAAFVGCCRWYRGTLSAR</sequence>
<feature type="transmembrane region" description="Helical" evidence="6">
    <location>
        <begin position="119"/>
        <end position="136"/>
    </location>
</feature>
<evidence type="ECO:0000256" key="4">
    <source>
        <dbReference type="ARBA" id="ARBA00022989"/>
    </source>
</evidence>
<organism evidence="7 8">
    <name type="scientific">Colocasia esculenta</name>
    <name type="common">Wild taro</name>
    <name type="synonym">Arum esculentum</name>
    <dbReference type="NCBI Taxonomy" id="4460"/>
    <lineage>
        <taxon>Eukaryota</taxon>
        <taxon>Viridiplantae</taxon>
        <taxon>Streptophyta</taxon>
        <taxon>Embryophyta</taxon>
        <taxon>Tracheophyta</taxon>
        <taxon>Spermatophyta</taxon>
        <taxon>Magnoliopsida</taxon>
        <taxon>Liliopsida</taxon>
        <taxon>Araceae</taxon>
        <taxon>Aroideae</taxon>
        <taxon>Colocasieae</taxon>
        <taxon>Colocasia</taxon>
    </lineage>
</organism>
<keyword evidence="4 6" id="KW-1133">Transmembrane helix</keyword>
<comment type="subcellular location">
    <subcellularLocation>
        <location evidence="1">Membrane</location>
        <topology evidence="1">Multi-pass membrane protein</topology>
    </subcellularLocation>
</comment>
<comment type="similarity">
    <text evidence="2">Belongs to the major facilitator superfamily. Proton-dependent oligopeptide transporter (POT/PTR) (TC 2.A.17) family.</text>
</comment>
<dbReference type="GO" id="GO:0022857">
    <property type="term" value="F:transmembrane transporter activity"/>
    <property type="evidence" value="ECO:0007669"/>
    <property type="project" value="InterPro"/>
</dbReference>
<proteinExistence type="inferred from homology"/>
<reference evidence="7" key="1">
    <citation type="submission" date="2017-07" db="EMBL/GenBank/DDBJ databases">
        <title>Taro Niue Genome Assembly and Annotation.</title>
        <authorList>
            <person name="Atibalentja N."/>
            <person name="Keating K."/>
            <person name="Fields C.J."/>
        </authorList>
    </citation>
    <scope>NUCLEOTIDE SEQUENCE</scope>
    <source>
        <strain evidence="7">Niue_2</strain>
        <tissue evidence="7">Leaf</tissue>
    </source>
</reference>
<keyword evidence="3 6" id="KW-0812">Transmembrane</keyword>
<dbReference type="Proteomes" id="UP000652761">
    <property type="component" value="Unassembled WGS sequence"/>
</dbReference>
<feature type="transmembrane region" description="Helical" evidence="6">
    <location>
        <begin position="437"/>
        <end position="457"/>
    </location>
</feature>
<dbReference type="InterPro" id="IPR036259">
    <property type="entry name" value="MFS_trans_sf"/>
</dbReference>
<evidence type="ECO:0000256" key="6">
    <source>
        <dbReference type="SAM" id="Phobius"/>
    </source>
</evidence>
<dbReference type="GO" id="GO:0016020">
    <property type="term" value="C:membrane"/>
    <property type="evidence" value="ECO:0007669"/>
    <property type="project" value="UniProtKB-SubCell"/>
</dbReference>
<feature type="non-terminal residue" evidence="7">
    <location>
        <position position="591"/>
    </location>
</feature>
<feature type="transmembrane region" description="Helical" evidence="6">
    <location>
        <begin position="81"/>
        <end position="99"/>
    </location>
</feature>
<dbReference type="PANTHER" id="PTHR11654">
    <property type="entry name" value="OLIGOPEPTIDE TRANSPORTER-RELATED"/>
    <property type="match status" value="1"/>
</dbReference>
<gene>
    <name evidence="7" type="ORF">Taro_051066</name>
</gene>
<name>A0A843XFS9_COLES</name>
<dbReference type="EMBL" id="NMUH01007953">
    <property type="protein sequence ID" value="MQM18080.1"/>
    <property type="molecule type" value="Genomic_DNA"/>
</dbReference>
<dbReference type="OrthoDB" id="8904098at2759"/>
<evidence type="ECO:0000256" key="5">
    <source>
        <dbReference type="ARBA" id="ARBA00023136"/>
    </source>
</evidence>
<keyword evidence="5 6" id="KW-0472">Membrane</keyword>
<keyword evidence="8" id="KW-1185">Reference proteome</keyword>
<evidence type="ECO:0000313" key="7">
    <source>
        <dbReference type="EMBL" id="MQM18080.1"/>
    </source>
</evidence>
<feature type="transmembrane region" description="Helical" evidence="6">
    <location>
        <begin position="517"/>
        <end position="540"/>
    </location>
</feature>
<dbReference type="AlphaFoldDB" id="A0A843XFS9"/>
<dbReference type="SUPFAM" id="SSF103473">
    <property type="entry name" value="MFS general substrate transporter"/>
    <property type="match status" value="1"/>
</dbReference>
<feature type="transmembrane region" description="Helical" evidence="6">
    <location>
        <begin position="405"/>
        <end position="425"/>
    </location>
</feature>
<accession>A0A843XFS9</accession>
<comment type="caution">
    <text evidence="7">The sequence shown here is derived from an EMBL/GenBank/DDBJ whole genome shotgun (WGS) entry which is preliminary data.</text>
</comment>
<feature type="transmembrane region" description="Helical" evidence="6">
    <location>
        <begin position="202"/>
        <end position="221"/>
    </location>
</feature>
<evidence type="ECO:0000256" key="1">
    <source>
        <dbReference type="ARBA" id="ARBA00004141"/>
    </source>
</evidence>
<evidence type="ECO:0000256" key="3">
    <source>
        <dbReference type="ARBA" id="ARBA00022692"/>
    </source>
</evidence>
<evidence type="ECO:0000256" key="2">
    <source>
        <dbReference type="ARBA" id="ARBA00005982"/>
    </source>
</evidence>
<protein>
    <submittedName>
        <fullName evidence="7">Uncharacterized protein</fullName>
    </submittedName>
</protein>
<dbReference type="Pfam" id="PF00854">
    <property type="entry name" value="PTR2"/>
    <property type="match status" value="1"/>
</dbReference>
<feature type="transmembrane region" description="Helical" evidence="6">
    <location>
        <begin position="561"/>
        <end position="585"/>
    </location>
</feature>